<dbReference type="EMBL" id="KQ030985">
    <property type="protein sequence ID" value="KJZ68187.1"/>
    <property type="molecule type" value="Genomic_DNA"/>
</dbReference>
<dbReference type="Proteomes" id="UP000054481">
    <property type="component" value="Unassembled WGS sequence"/>
</dbReference>
<keyword evidence="3" id="KW-1185">Reference proteome</keyword>
<feature type="compositionally biased region" description="Low complexity" evidence="1">
    <location>
        <begin position="41"/>
        <end position="50"/>
    </location>
</feature>
<evidence type="ECO:0000256" key="1">
    <source>
        <dbReference type="SAM" id="MobiDB-lite"/>
    </source>
</evidence>
<organism evidence="2 3">
    <name type="scientific">Hirsutella minnesotensis 3608</name>
    <dbReference type="NCBI Taxonomy" id="1043627"/>
    <lineage>
        <taxon>Eukaryota</taxon>
        <taxon>Fungi</taxon>
        <taxon>Dikarya</taxon>
        <taxon>Ascomycota</taxon>
        <taxon>Pezizomycotina</taxon>
        <taxon>Sordariomycetes</taxon>
        <taxon>Hypocreomycetidae</taxon>
        <taxon>Hypocreales</taxon>
        <taxon>Ophiocordycipitaceae</taxon>
        <taxon>Hirsutella</taxon>
    </lineage>
</organism>
<evidence type="ECO:0000313" key="3">
    <source>
        <dbReference type="Proteomes" id="UP000054481"/>
    </source>
</evidence>
<dbReference type="AlphaFoldDB" id="A0A0F7ZW16"/>
<sequence length="144" mass="15574">MNGTLRTSITGEVHDDGIIGALEGLTRHPLTPKHSSSDTIGTTRGTAARRPCIAGDPDRPNGRFRPAKRVHCNLGCIDMTYPRARGKRRSARRAAATTDLNYPGCHTHRTDPAGSSRGKLAALEAFCSAFDNVAQQHSHFLTSR</sequence>
<accession>A0A0F7ZW16</accession>
<reference evidence="2 3" key="1">
    <citation type="journal article" date="2014" name="Genome Biol. Evol.">
        <title>Comparative genomics and transcriptomics analyses reveal divergent lifestyle features of nematode endoparasitic fungus Hirsutella minnesotensis.</title>
        <authorList>
            <person name="Lai Y."/>
            <person name="Liu K."/>
            <person name="Zhang X."/>
            <person name="Zhang X."/>
            <person name="Li K."/>
            <person name="Wang N."/>
            <person name="Shu C."/>
            <person name="Wu Y."/>
            <person name="Wang C."/>
            <person name="Bushley K.E."/>
            <person name="Xiang M."/>
            <person name="Liu X."/>
        </authorList>
    </citation>
    <scope>NUCLEOTIDE SEQUENCE [LARGE SCALE GENOMIC DNA]</scope>
    <source>
        <strain evidence="2 3">3608</strain>
    </source>
</reference>
<gene>
    <name evidence="2" type="ORF">HIM_12419</name>
</gene>
<proteinExistence type="predicted"/>
<feature type="region of interest" description="Disordered" evidence="1">
    <location>
        <begin position="27"/>
        <end position="63"/>
    </location>
</feature>
<protein>
    <submittedName>
        <fullName evidence="2">Uncharacterized protein</fullName>
    </submittedName>
</protein>
<name>A0A0F7ZW16_9HYPO</name>
<evidence type="ECO:0000313" key="2">
    <source>
        <dbReference type="EMBL" id="KJZ68187.1"/>
    </source>
</evidence>